<keyword evidence="11" id="KW-0009">Actin-binding</keyword>
<reference evidence="20" key="3">
    <citation type="submission" date="2025-09" db="UniProtKB">
        <authorList>
            <consortium name="Ensembl"/>
        </authorList>
    </citation>
    <scope>IDENTIFICATION</scope>
</reference>
<feature type="compositionally biased region" description="Low complexity" evidence="17">
    <location>
        <begin position="7290"/>
        <end position="7303"/>
    </location>
</feature>
<dbReference type="InterPro" id="IPR001589">
    <property type="entry name" value="Actinin_actin-bd_CS"/>
</dbReference>
<dbReference type="Pfam" id="PF25034">
    <property type="entry name" value="Spectrin_SYNE1"/>
    <property type="match status" value="1"/>
</dbReference>
<dbReference type="GeneTree" id="ENSGT00940000154481"/>
<feature type="coiled-coil region" evidence="16">
    <location>
        <begin position="2535"/>
        <end position="2565"/>
    </location>
</feature>
<dbReference type="SUPFAM" id="SSF46966">
    <property type="entry name" value="Spectrin repeat"/>
    <property type="match status" value="35"/>
</dbReference>
<feature type="coiled-coil region" evidence="16">
    <location>
        <begin position="311"/>
        <end position="359"/>
    </location>
</feature>
<comment type="subcellular location">
    <subcellularLocation>
        <location evidence="2">Cytoplasm</location>
        <location evidence="2">Cytoskeleton</location>
    </subcellularLocation>
    <subcellularLocation>
        <location evidence="1">Cytoplasm</location>
        <location evidence="1">Myofibril</location>
        <location evidence="1">Sarcomere</location>
    </subcellularLocation>
    <subcellularLocation>
        <location evidence="14">Nucleus outer membrane</location>
        <topology evidence="14">Single-pass type IV membrane protein</topology>
    </subcellularLocation>
</comment>
<feature type="coiled-coil region" evidence="16">
    <location>
        <begin position="2094"/>
        <end position="2131"/>
    </location>
</feature>
<dbReference type="Pfam" id="PF00435">
    <property type="entry name" value="Spectrin"/>
    <property type="match status" value="8"/>
</dbReference>
<dbReference type="SMART" id="SM00150">
    <property type="entry name" value="SPEC"/>
    <property type="match status" value="33"/>
</dbReference>
<dbReference type="Ensembl" id="ENSOMYT00000138753.1">
    <property type="protein sequence ID" value="ENSOMYP00000107082.1"/>
    <property type="gene ID" value="ENSOMYG00000019610.2"/>
</dbReference>
<dbReference type="Pfam" id="PF25803">
    <property type="entry name" value="Spectrin_SYNE1_2"/>
    <property type="match status" value="1"/>
</dbReference>
<feature type="region of interest" description="Disordered" evidence="17">
    <location>
        <begin position="5163"/>
        <end position="5182"/>
    </location>
</feature>
<reference evidence="20" key="1">
    <citation type="submission" date="2020-07" db="EMBL/GenBank/DDBJ databases">
        <title>A long reads based de novo assembly of the rainbow trout Arlee double haploid line genome.</title>
        <authorList>
            <person name="Gao G."/>
            <person name="Palti Y."/>
        </authorList>
    </citation>
    <scope>NUCLEOTIDE SEQUENCE [LARGE SCALE GENOMIC DNA]</scope>
</reference>
<evidence type="ECO:0000256" key="15">
    <source>
        <dbReference type="PROSITE-ProRule" id="PRU00385"/>
    </source>
</evidence>
<dbReference type="GO" id="GO:0003779">
    <property type="term" value="F:actin binding"/>
    <property type="evidence" value="ECO:0007669"/>
    <property type="project" value="UniProtKB-KW"/>
</dbReference>
<evidence type="ECO:0000256" key="16">
    <source>
        <dbReference type="SAM" id="Coils"/>
    </source>
</evidence>
<dbReference type="PANTHER" id="PTHR14514:SF3">
    <property type="entry name" value="NESPRIN-1"/>
    <property type="match status" value="1"/>
</dbReference>
<dbReference type="FunFam" id="1.20.58.60:FF:000231">
    <property type="entry name" value="Spectrin repeat containing, nuclear envelope 1a"/>
    <property type="match status" value="1"/>
</dbReference>
<dbReference type="FunFam" id="1.20.58.60:FF:000115">
    <property type="entry name" value="nesprin-2 isoform X2"/>
    <property type="match status" value="1"/>
</dbReference>
<evidence type="ECO:0000313" key="21">
    <source>
        <dbReference type="Proteomes" id="UP000694395"/>
    </source>
</evidence>
<feature type="topological domain" description="Perinuclear space" evidence="15">
    <location>
        <begin position="7777"/>
        <end position="7806"/>
    </location>
</feature>
<dbReference type="PROSITE" id="PS00019">
    <property type="entry name" value="ACTININ_1"/>
    <property type="match status" value="1"/>
</dbReference>
<protein>
    <submittedName>
        <fullName evidence="20">Spectrin repeat containing nuclear envelope protein 1</fullName>
    </submittedName>
</protein>
<feature type="compositionally biased region" description="Low complexity" evidence="17">
    <location>
        <begin position="7726"/>
        <end position="7743"/>
    </location>
</feature>
<evidence type="ECO:0000256" key="12">
    <source>
        <dbReference type="ARBA" id="ARBA00023212"/>
    </source>
</evidence>
<dbReference type="FunFam" id="1.10.418.10:FF:000033">
    <property type="entry name" value="nesprin-1 isoform X1"/>
    <property type="match status" value="1"/>
</dbReference>
<dbReference type="InterPro" id="IPR001715">
    <property type="entry name" value="CH_dom"/>
</dbReference>
<dbReference type="SUPFAM" id="SSF47576">
    <property type="entry name" value="Calponin-homology domain, CH-domain"/>
    <property type="match status" value="1"/>
</dbReference>
<feature type="coiled-coil region" evidence="16">
    <location>
        <begin position="4890"/>
        <end position="4917"/>
    </location>
</feature>
<evidence type="ECO:0000256" key="9">
    <source>
        <dbReference type="ARBA" id="ARBA00023054"/>
    </source>
</evidence>
<keyword evidence="13" id="KW-0539">Nucleus</keyword>
<feature type="region of interest" description="Disordered" evidence="17">
    <location>
        <begin position="5124"/>
        <end position="5155"/>
    </location>
</feature>
<evidence type="ECO:0000256" key="10">
    <source>
        <dbReference type="ARBA" id="ARBA00023136"/>
    </source>
</evidence>
<dbReference type="InterPro" id="IPR047291">
    <property type="entry name" value="CH_SYNE1_rpt2"/>
</dbReference>
<feature type="coiled-coil region" evidence="16">
    <location>
        <begin position="5412"/>
        <end position="5439"/>
    </location>
</feature>
<keyword evidence="9 16" id="KW-0175">Coiled coil</keyword>
<evidence type="ECO:0000259" key="19">
    <source>
        <dbReference type="PROSITE" id="PS51049"/>
    </source>
</evidence>
<dbReference type="GO" id="GO:0005640">
    <property type="term" value="C:nuclear outer membrane"/>
    <property type="evidence" value="ECO:0007669"/>
    <property type="project" value="UniProtKB-SubCell"/>
</dbReference>
<dbReference type="PROSITE" id="PS50021">
    <property type="entry name" value="CH"/>
    <property type="match status" value="2"/>
</dbReference>
<dbReference type="FunFam" id="1.20.58.60:FF:000073">
    <property type="entry name" value="Nesprin-1 isoform 1"/>
    <property type="match status" value="1"/>
</dbReference>
<dbReference type="Gene3D" id="1.20.58.60">
    <property type="match status" value="27"/>
</dbReference>
<name>A0A8K9UL57_ONCMY</name>
<dbReference type="GO" id="GO:0030017">
    <property type="term" value="C:sarcomere"/>
    <property type="evidence" value="ECO:0007669"/>
    <property type="project" value="UniProtKB-SubCell"/>
</dbReference>
<feature type="topological domain" description="Cytoplasmic" evidence="15">
    <location>
        <begin position="1"/>
        <end position="7755"/>
    </location>
</feature>
<dbReference type="PANTHER" id="PTHR14514">
    <property type="entry name" value="PKA ANCHORING PROTEIN"/>
    <property type="match status" value="1"/>
</dbReference>
<feature type="domain" description="Calponin-homology (CH)" evidence="18">
    <location>
        <begin position="10"/>
        <end position="117"/>
    </location>
</feature>
<feature type="region of interest" description="Disordered" evidence="17">
    <location>
        <begin position="7283"/>
        <end position="7324"/>
    </location>
</feature>
<evidence type="ECO:0000256" key="4">
    <source>
        <dbReference type="ARBA" id="ARBA00022490"/>
    </source>
</evidence>
<feature type="compositionally biased region" description="Low complexity" evidence="17">
    <location>
        <begin position="135"/>
        <end position="147"/>
    </location>
</feature>
<evidence type="ECO:0000256" key="5">
    <source>
        <dbReference type="ARBA" id="ARBA00022553"/>
    </source>
</evidence>
<dbReference type="InterPro" id="IPR057057">
    <property type="entry name" value="Spectrin_SYNE1"/>
</dbReference>
<feature type="region of interest" description="Disordered" evidence="17">
    <location>
        <begin position="261"/>
        <end position="293"/>
    </location>
</feature>
<dbReference type="FunFam" id="1.20.58.60:FF:000139">
    <property type="entry name" value="nesprin-1 isoform X1"/>
    <property type="match status" value="1"/>
</dbReference>
<dbReference type="PROSITE" id="PS51049">
    <property type="entry name" value="KASH"/>
    <property type="match status" value="1"/>
</dbReference>
<evidence type="ECO:0000259" key="18">
    <source>
        <dbReference type="PROSITE" id="PS50021"/>
    </source>
</evidence>
<dbReference type="Pfam" id="PF00307">
    <property type="entry name" value="CH"/>
    <property type="match status" value="2"/>
</dbReference>
<dbReference type="CDD" id="cd21243">
    <property type="entry name" value="CH_SYNE1_rpt2"/>
    <property type="match status" value="1"/>
</dbReference>
<dbReference type="FunFam" id="1.20.58.60:FF:000126">
    <property type="entry name" value="Spectrin repeat containing, nuclear envelope 1a"/>
    <property type="match status" value="1"/>
</dbReference>
<dbReference type="InterPro" id="IPR036872">
    <property type="entry name" value="CH_dom_sf"/>
</dbReference>
<evidence type="ECO:0000256" key="17">
    <source>
        <dbReference type="SAM" id="MobiDB-lite"/>
    </source>
</evidence>
<feature type="coiled-coil region" evidence="16">
    <location>
        <begin position="6204"/>
        <end position="6241"/>
    </location>
</feature>
<dbReference type="InterPro" id="IPR018159">
    <property type="entry name" value="Spectrin/alpha-actinin"/>
</dbReference>
<dbReference type="SMART" id="SM01249">
    <property type="entry name" value="KASH"/>
    <property type="match status" value="1"/>
</dbReference>
<feature type="region of interest" description="Disordered" evidence="17">
    <location>
        <begin position="7706"/>
        <end position="7743"/>
    </location>
</feature>
<feature type="domain" description="Calponin-homology (CH)" evidence="18">
    <location>
        <begin position="158"/>
        <end position="263"/>
    </location>
</feature>
<dbReference type="Gene3D" id="1.10.418.10">
    <property type="entry name" value="Calponin-like domain"/>
    <property type="match status" value="2"/>
</dbReference>
<dbReference type="Pfam" id="PF10541">
    <property type="entry name" value="KASH"/>
    <property type="match status" value="1"/>
</dbReference>
<feature type="coiled-coil region" evidence="16">
    <location>
        <begin position="5308"/>
        <end position="5335"/>
    </location>
</feature>
<evidence type="ECO:0000256" key="2">
    <source>
        <dbReference type="ARBA" id="ARBA00004245"/>
    </source>
</evidence>
<dbReference type="InterPro" id="IPR056887">
    <property type="entry name" value="SYNE1/2_dom"/>
</dbReference>
<dbReference type="CDD" id="cd21241">
    <property type="entry name" value="CH_SYNE1_rpt1"/>
    <property type="match status" value="1"/>
</dbReference>
<keyword evidence="8" id="KW-1133">Transmembrane helix</keyword>
<feature type="region of interest" description="Disordered" evidence="17">
    <location>
        <begin position="135"/>
        <end position="157"/>
    </location>
</feature>
<dbReference type="InterPro" id="IPR047290">
    <property type="entry name" value="CH_SYNE1_rpt1"/>
</dbReference>
<feature type="coiled-coil region" evidence="16">
    <location>
        <begin position="1723"/>
        <end position="1779"/>
    </location>
</feature>
<evidence type="ECO:0000256" key="8">
    <source>
        <dbReference type="ARBA" id="ARBA00022989"/>
    </source>
</evidence>
<keyword evidence="4" id="KW-0963">Cytoplasm</keyword>
<evidence type="ECO:0000313" key="20">
    <source>
        <dbReference type="Ensembl" id="ENSOMYP00000107082.1"/>
    </source>
</evidence>
<dbReference type="InterPro" id="IPR002017">
    <property type="entry name" value="Spectrin_repeat"/>
</dbReference>
<organism evidence="20 21">
    <name type="scientific">Oncorhynchus mykiss</name>
    <name type="common">Rainbow trout</name>
    <name type="synonym">Salmo gairdneri</name>
    <dbReference type="NCBI Taxonomy" id="8022"/>
    <lineage>
        <taxon>Eukaryota</taxon>
        <taxon>Metazoa</taxon>
        <taxon>Chordata</taxon>
        <taxon>Craniata</taxon>
        <taxon>Vertebrata</taxon>
        <taxon>Euteleostomi</taxon>
        <taxon>Actinopterygii</taxon>
        <taxon>Neopterygii</taxon>
        <taxon>Teleostei</taxon>
        <taxon>Protacanthopterygii</taxon>
        <taxon>Salmoniformes</taxon>
        <taxon>Salmonidae</taxon>
        <taxon>Salmoninae</taxon>
        <taxon>Oncorhynchus</taxon>
    </lineage>
</organism>
<sequence length="7806" mass="888114">MQRLQDEQEAVQKRTFTKWINSHLAKRVPSLVVTDLFEDIKDGVMLLALLEVLSGQKLPCEQGRKLRRIHWVSNIGTALNFLEGRKIKLVNINSTDIVDGRPSIVLGLIWTIILYFQIEELTSNLPALQALSSSTSSVDSSDTTSPPVKRKPLPPLQGGARKALLRWVQQTATKHLGMDVKDFGPSWRTGVAFFAVILSLRPHLVDMERVRRRANRENLQEAFSLAETELGIPQLLDPEDVDVDKPDEKSIMTYVAQFLKHHPNPGHQQNSDSDSQPEEEVASPVPLPTAPSLSIFTREQRKGLRELKTWLDQLELDTARTQETKGNLSQQYQSFKSVRVQLEMNRKQVEAAVQSTQKDGMLTVDQALVKQAWDRVSNRLLGWHLQLDRALPAPLGVVGEWLHQAEGALRQEVTIQQTSDATSNTVHMTLEQHKDMLKGLEGHQQVFQRIHKDRSVNGVPVPQEQLQDMAERMNFVSTSSNIHLAKMEFWENKHHMQAFLMLAESKLKSWIIKYGRRESVELMLQNYVSFVEGQQFFEQYETLFQTLKQSSELYVKADGTVDEGEAGVRRFMREVLTQWRSLSVEVRSVRSMLDEVLSNWERYSCTVASLQAWLEDAEGALSQPENIKREFFRNLSQWIDQHSVMNDAGNFLIETCDETVSRDLKQQLLLLNGRWRDLFVKVKQYAREDELDKCRRDHMRAISALRELLDGAEVKLNAPVQVSFLNIRSFLQDVENTKKKVVAMETQYKLAACSAQLLSKDAPQEEGAKAMATMTTVKGQLSKVGITRGSHTTTVTTLPTQHHYIFTTLCALPSKGLLKEVGEWRRQEEANSTMRRRFEESRQDLERVLKVATTCLGEGGNAEELLRKQSEFFGQLDQRVLSVFLKACDDLTDILPEEEQQALQDTVRTLHKQWKDIQMEAPFHLQRLKVEAERGRAGAVLQECRAELAREIQALTTTGSETVIREHRAFFREKAPLSVCEKSIGNMEELCQTLPDNDSARQTLDSTRRALADVKGQIEATHLKLQQHSQWREWNDSVEYVVQTDSLSRKAAEIQLGPKNQTLLQQQAQQATQQVTQLEASLKKNVDLLEMVCVWWERFIRESEAFSSWISERERELDTVDSNSSSDPLEKHISTRAAILSHLEAESEALSGFVTPGEAGRIRARLAQMERYWEELKESVEQLGGELNQSATYMVVTFVCAYITFVCWQFFQDVVQALEQLKPRLVALCLGKKRLGKGDLLEGEVANLQKDQGEYIEQAAEKQATLEKLLHEESLREQTALRETLQQRESSLLSFSSPEAQQQLQGQREDCLQPLSEAQHLLLLRGESLAELGVFLQSHGAAAGEVRGLREAVEGRGSWDRSKAEELHHRLGEVAGDVARLEAQAVGLDGRLSKAHLHLSGAEWKGSREGGLGQGPGQGRTSCRGQAVALMVALEGVQRGLGWRQSQAEALGALWTSFRERREEVMRSLRELEERARQEGARESSVQAFQNSLRFFVQLEDELQSLQHSQQWLRERGSQLAQRDSELAGEALREVGLVETAWDNCCHYTFSLLSQQHEAVIAELRGRQEDMDLFISSGEDLQRELANVPHCGSDSIQRGMDTLRDQWLQVSERIQTNADRLGHCVSLWDDLKTMERDIDQWAAASIADLTEGVANLSDKQGTETHLATFQVRPNLTMQHVENDNHTSPCLSQVMECDLRKKISHAQEVFDQARHSLTYFSFQKQRLEDLMSQMAERLETVESSLSDLTEPSGPEDMIRVKDLQSALQQQRGDIDMARETLSSLCRSHPSQELTHMSSDLTLLAKRTEAAAQLSSRTRGTLQDALQLRFNSEQRVKFGFCVAQERVEEGEQHLDQVCGEAERLLLHLPKAGSGQVQERLSSCQRDWVGYKEGYVALPSLSPPRSSLDRLSQEAQSLREAGRGCGGEVKATAQLQTHHQTLLQGTRERLRGCLESQAFGETLHGVWLWLEDIQERLGSLGSTMGNKKELEERLEQVQDILLLKGEGEVKLNMAVGKGELAIRSNSAVAGQEVIRSQLQEVEDVWATLLVTAMSCHSRLEWTVAQWGCYLDSEAQLQCWLEAVEGDICGPLIPQPGLREKASQLERLQTLLADLQEHQGSLSSLEERAAELFKKTGDAAFSQEARAELQGQFDDLIALVEVRKLFVGVVREHQQYLETVRELTDWLMSAGEELQRWSDTLGDSVSLQRRLSEVIKDVCDSSCRLLEGRDRLSRVRRSSGATAEHTAAGGCEAMDRQLGALAQALEQWEGAALRARDGLERALTTATEQEQEYERLTARMEEELRELDGRLKGWSQELSRAEGRSSGEEAVEGWQQETLEGLLSAEPMADRLKAQLNDLVRYSRDLGPHSDRVTALIKQHNSLSLRASRECQNKERLLEQRFRAALRDFQQWLVNVKISTAKCFDIPQSVTEASTGLLRIQEFLNDREHGQARLSAVGTSGELLMAVVPKDREEGVKAKVANARDDWKSLMTNLQMRETALKNLQSQMRDFEVSTEPLQDWLNSTEVIVQESSARLHDLPAKRQELSKLQRVLEELSCREAELGKLRERAHRLWEGQAAGKGFVHRVSQLSAQYLALSNLTKDKASRIERIVGEHRLFSQGLTELQNWVSEAERILNTCLSPTADKTVLEDRMIQLEALLAARQEREIQLKMLLTRGEAVQRNTSAEGVPVVRKQIQDLKDSWDSLLSASIQCKSQLEGALSQWTSYQEDVVQFIMWMERVETTLGCSDRQYSEMRDKTANLGKTKLLYEEVLSHRSPLETIATKGSNMAEQYTTHQEVHSLQERYTAITDKAKAAVYKAKDLVLAHQEYQRGLHMFEDWLEQEQGTLGSLSHPEGDVDTLENTLQQIQLLQERCSQGQSLLSSLLSSRDGVIPWGAPQIEDRALDTAQREWGAYQARLGETRATLGSTLGRLRQMGQRFQSLVLWLEDMEGKANIREHRRSDSASKDAQLKQLQLWQESVLARQSEVDGLSALAQQVLEETHISSRVSTRATQLTARYHALILNIQETIKQLKEELRSIEEAEKLCVSFSDWLRSAQKNFRTVTASTEALDRVAMERKMKKVEVLNTDTPGHGLLKALRERAERAAGFLEEAGAEGLGGEVEARLAQLEELAGGLRQEHSTLERAVCLAKEFQDRYKAQAQWVVETRAMLSAPLEPKAELYQKRAQLAKYKALLQTVQSHDSAVRLVVEKGESLLLSVQYPSIRDNMNRLQTDYTELGNAATAHVQRLEGQVKEQEVYHVELQEVERWLLQMSSRMVTPDPAAGGGLEAATQQLASHKAIMEEIAGFEDRLSGLKERGDDLVEGCSERVQSRLRQQVQAQQQGTRDSYSAICSTAQRVYQSLDRELQRHVSLQDALQQCQTWLVSVSEEPEPTAHLPLSLEEALQQVKHERTLQEQASTYLQLVCSTCDLSEQRVRETAQDIQQVKLQVSTSQYGHSHRVHWECIDIAESIDSTILIPSSFYQEFLQQLRVKQFDVTQLREAVAGLTEGQSSPALEEMGGLRRAWEELGQRAEELEGQRGEDMQRSGEYHDCVAAVEELFHQVSREWDYLARADTESTSEHLEALRKLCCDLEDQRGTLEELRDQKQSVLPRLSLLDKELVKQQVGHLEKRWSQLDSLIQGKIQDSSQTLEDLGRVEAQLREAREWMEEQRPALTSALKTSPPPDLAQSFLFDHLSVCVELEARGQLLGQAVSEAQRVASRLGLSERRRLQELVLQAEGEVEALGARVSQRRKYLSKAFTERTQFLQAVGRALSWVQQQERKALMDDHVALLPDDLTKQVVTCRGVQSGLRAYQGELASLWVQGRDLERDATDQERGETVTRLEELQRVFETAFQRTTHRLQDLDRALTSRKYFKVDLDRTCHWLRRADGITFPEIDFTCNADDDSELQVRLAKFQNVLEQASEYENLLLIVQRVGQEILPSLKEVDHCYLDEKLNALPQQYNSILALAKEKRDRIQQAILERKDYDCFFNVTCRALEELQEQLDGLAKRTVSIQEQEVVHLRHDHRDLSESLSQLSPAVRELRRKTEGFLSRGQRCHAEETEQLVNLHDNLKRTIDQRLKHLDDSLKTLAEYNATSAKLDSELKSVKEQFTRMKADSDTTLGGTERLTSLYTLLEDLERMGSHLERLTQHTEDLGLNCDPAAIQASREVVTSHQKELQSVRSEVKDCVTECENCLKKDKEFEKETGRTSDWLKSLRKKLGEPLTLPEVKVEMVEEEVRRLKVVEEEVQSRMRVADAMGSREKQRYSSRNEACPAHVEANLEELAKLRADIQQALRTKQTLSLVKRHQSTQQSARKWLDEAGAFLQRTTLGIELENQTESLRELEEISAQELAFMAKLDELETLGAQLDGLVGLEVTKEMKESERKKEGVEVMRQKGSEVKEQLKGYREDLQSCAAQWSSFQTEREELIGQMNETGSMMTAFPSAKAANSQEAEDKLQSYKFSMISSKATDLALVGSESSKAAIGHSVSSLWQRWTRLRSVARAQERALEDTARDWRSFREKVGDLSISTYIDLHARVPDSTVEKAATRAALQNLLEYHDSFSLEVEREQSALALLGQHTLSLIGEDQEEEDMEMEKTDKTREETPCLKEIRSILVLQVRGSRAQVQQELREREEVERELGLVKGWIQDTRGLLLSPSSDLDSLLHELEVISRRQSVERMVELQQNKYQDLQTALPSELSMQLAEVTLALGSAEDQVPSPSGTPPSGTMGDLKCEGCGRSLAELVVAVQEFGDQNPLLCKQLGDALSRLAEVQRLTTQQAQERANQLHKQAEQQLEEYKGMRQFLLGWAEKAETLVTGNIIWSSASQLQEQIRAHQAVLRECRGLHGDLEAMGEREGQLGEVLQMEGWSQQVKQLSRCTEELQQSAKTRLQSLQDAAKDMVRLEAEVKTLHDSLDQAQLTLTSPDLARLSLREQLTHRQRLLVEMEAFKQQVQAVQLCQSALRLPEEVVASLSICRTAQSLQQEASQLQHTTIQQCNILQEAVVQYEQYEQEVRNLQRLIEEAHRIIQDRPVSTSNIHELQAQIHHHEELALKIRGYQEQIASLNSKCKMLTVKAKHATMLLTVSEVEGLSDGMDELSDEELPTKQPPAHPSVVMMTAGRCHTLLSPVTEESGEEGTNSEVSSPACRSPSPGANADTPLNQVLHRRTPQLPPTHSPELYDPSLESNANLDDLQRSWETLKNVISEKQKTLYEALERQQHYQESLQSISTKMESIEGALNEGLESRKSPESQMAAHQALMDEILMLQDEIGDLQTCFSEELCDGLDSDSDPGDQLALHSTLTVLGERMATIRMKASGKRQLLEERLSEQLEEQRQEQALQRYHSEAEELDHWLLSTKATLSSALQPHPEDMDMEEQLIDCQNMLFEIEQKVASLSELSVHSESLLLEGRAGTRGEAEQLTFKLHSLKDSLVELQRMLQDKQVDIQGSLQEQEDSEPDSILSQSPNIQDWLSQARSTRTQQHHDNLLRQRVGYDIALSCTCTIPLYCTMTLHISFPLECGLSKEVREVTGEMSKCRELLVGGGGAAGGGRRMYGGEEQALMEDTLDGLQERLGLLDQTLEQHCDCMRDRLQEHTGFQVATVHVCVCVCLFVRVCACVRYKGMSTICSRRSSLNHSLSLKAQYESALHDLTDLVDTAQDKMAADQKMTVGSVIEVQILLDKHKEFFQGLECHMILTQTFYSKVSGLVVQRESQVLEETLALANNVLKQAHRRGVELEGILESWSMLVEDYQALYRQLEAVECSIPTVGLVEETEERLSDRITLYQRLKTSLTEHQPQLYQVMEEGKRLLLSVCCSDLENQLTQLGEHWLCSTTKVNKELHRFDSTLKHWSRYQSESAELSQWLRSALDRLEFWTTQSVTVPQELETVRDHLYAFLEFSKEVDAKSSLRSSVLSTGNQLLRLKRVDTAGLRSALAQVDTQWAELFTRIPVVQEKLHQLQMEKLASRHAITELMSWISLMENVIAEDQQRIMGAVGSEVVQDYLQKYKGFSIDLTCKQLTVDFVNQSVLQISSQDVEGKRSDKTDFAERLGAMNRRWQILQGLIIEKIQLLEGLLEGWMEHENGVQALKTWLTLQEDKLKKRHRIDDVASVQNALKDCQELEELVKEKEKDLEKAEERGSGLIQEKRGQACSVVMETLKGLNQSWANLDNMVESQLQYFSLRSVLEQWTLYRRAAEEINGYLMEGRYSVSRLHLLTGSLEAVQQQVESLENLQEELDKQESSLRKFGSVTHQLLTECHPSVADTLDGALRDVNIRWNGLLEQISEQLRSSKALLGLWQRYTELYDQSVSAVHKQEERTDRLLKSATDRDVTEEESNAWIRDCSELLGAQATVQQSLLQLQQLGEQLKTQVDASSMAALQSDCLSLTHRLATLEHALHRQQEVLQVGHLCYSVTKQLDSLTCQAEEAEEVLRESDPVETPDHTVIQKRMEKLKSQMCQLSSHSPDLERVNELAYRLPLNDREIKCLQSLNRAWTTHSAHLTERFSKLQAVLLQQQSFLQKCEDWMDFLSQTEQKLAADTSGNYHSLLEQQRDHELFQTEMFSRQQILYSIISDGHRLLDQGQVDDRDDFSLKLALLGNQWQGVVRRAQQRRGIIDSLVRQWQRYREMAEKLRRWLQDVSRDPEVHQQGEAVALQEARTMLDQIQLRERVLQRQQGGYILAVEAGRSLLLSADARAESALQTELMDMQECWRHANVRLDEQKRELLSLLKDWGRCEKGIAASLEKLRAFKRKLSLPLPDNHEELHSEQVRCKELESNVDGWTDDLTSLFLLRDSLEGVVSADDLTVLQDRLQLLQRQWEEICHQLSLRRQQVSEKLNEWAVFNEKNKDLCEWLTQMESKVSQNGDISIQEMIEKLRKDYQEEIGVAQENKQQLQVMGERLARASHESKAAEIQHKLSKVSERWQHLLDLIAARVKKLRETLVAVQQLDKNMCSLRSWLAHIETELTRPLVYDTCDAQEIQRKLNQQQDIQRDIEKHSTGVASVLNLCEVLLHDCDACSTETECDSIQQATRGLDRRWRNICAMSMERRLKIEETWRLWQKFLDDFSRFEEWLKTSERTAALPNSSGVLYTIAKEELKKFEAFQRQVQEFLTQLELINKQYRRLARENRTDSSCRLREMVHDGNRRWDNLQKRVASILRRLKHFIGQREEFETARDSILVWLTEMDLQLTNIEHFSECDVQAKIKQLRAFQQEISLNTGQIELVFRQGEALIEKSEPLDGAVLEEELEELQRYWQEVFGRVDRYYKKLTRLPLADDELDCSDRDLDMDESADLSDLQWGDSSLPCPSSLPTSGSVLPPQADRSGRDTPASMDSIPLEWDHDYDLSRGLESAGGRGLGSERGRGQEQEEEYLRSAAAVLSGEPGQLEAHLRQLDQAVDSGRYSVQQGEAAACSGQASTSPELDSTYMGYMRLMGECRGSIDAVKRAGGQLTEEDDDMPGLTNPTSTDSQSAGVIERWELIQARSLRDKHRQKQNLQQCHQLISDLQTMRAWLCEAEAELGQLRVLDLSTDIHTIQQRIRKLKELQKTMDGHKSQVLSINLSSADFLQSDPDSKEAWELRDGLKEMNSRWDWLGSSLEDWRAELQRALMQCQEFHELSHGLLLWLENIDRRRNEVVPIPPRLDRETLRAHHRTLTQIKRELLDSQQKASSLQELSAQLLVHTQGSEHLEAQEKVHVIGNRLRLLLREVSTDLEGLERRLETMDTQPRGKSSHSGAGCASSRSDFPLVPSSSSSSCPPRGQSFILRVLRAALPLQLLLLLLIGLACLVPMTEEDYSCHHANNFARSFHPMLRYTNGPPPI</sequence>
<keyword evidence="7" id="KW-0677">Repeat</keyword>
<keyword evidence="6 15" id="KW-0812">Transmembrane</keyword>
<keyword evidence="12" id="KW-0206">Cytoskeleton</keyword>
<dbReference type="GO" id="GO:0005856">
    <property type="term" value="C:cytoskeleton"/>
    <property type="evidence" value="ECO:0007669"/>
    <property type="project" value="UniProtKB-SubCell"/>
</dbReference>
<evidence type="ECO:0000256" key="3">
    <source>
        <dbReference type="ARBA" id="ARBA00008619"/>
    </source>
</evidence>
<evidence type="ECO:0000256" key="6">
    <source>
        <dbReference type="ARBA" id="ARBA00022692"/>
    </source>
</evidence>
<evidence type="ECO:0000256" key="13">
    <source>
        <dbReference type="ARBA" id="ARBA00023242"/>
    </source>
</evidence>
<keyword evidence="10 15" id="KW-0472">Membrane</keyword>
<keyword evidence="21" id="KW-1185">Reference proteome</keyword>
<dbReference type="PROSITE" id="PS00020">
    <property type="entry name" value="ACTININ_2"/>
    <property type="match status" value="1"/>
</dbReference>
<feature type="coiled-coil region" evidence="16">
    <location>
        <begin position="6103"/>
        <end position="6137"/>
    </location>
</feature>
<feature type="coiled-coil region" evidence="16">
    <location>
        <begin position="4996"/>
        <end position="5071"/>
    </location>
</feature>
<dbReference type="CDD" id="cd00176">
    <property type="entry name" value="SPEC"/>
    <property type="match status" value="8"/>
</dbReference>
<evidence type="ECO:0000256" key="1">
    <source>
        <dbReference type="ARBA" id="ARBA00004204"/>
    </source>
</evidence>
<evidence type="ECO:0000256" key="11">
    <source>
        <dbReference type="ARBA" id="ARBA00023203"/>
    </source>
</evidence>
<accession>A0A8K9UL57</accession>
<dbReference type="InterPro" id="IPR012315">
    <property type="entry name" value="KASH"/>
</dbReference>
<proteinExistence type="inferred from homology"/>
<evidence type="ECO:0000256" key="14">
    <source>
        <dbReference type="ARBA" id="ARBA00046312"/>
    </source>
</evidence>
<evidence type="ECO:0000256" key="7">
    <source>
        <dbReference type="ARBA" id="ARBA00022737"/>
    </source>
</evidence>
<dbReference type="FunFam" id="1.20.58.60:FF:000112">
    <property type="entry name" value="nesprin-1 isoform X4"/>
    <property type="match status" value="1"/>
</dbReference>
<feature type="coiled-coil region" evidence="16">
    <location>
        <begin position="2272"/>
        <end position="2320"/>
    </location>
</feature>
<dbReference type="Pfam" id="PF25035">
    <property type="entry name" value="SYNE1"/>
    <property type="match status" value="1"/>
</dbReference>
<comment type="similarity">
    <text evidence="3">Belongs to the nesprin family.</text>
</comment>
<dbReference type="FunFam" id="1.10.418.10:FF:000037">
    <property type="entry name" value="nesprin-1 isoform X1"/>
    <property type="match status" value="1"/>
</dbReference>
<dbReference type="FunFam" id="1.20.58.60:FF:000233">
    <property type="entry name" value="nesprin-1 isoform X9"/>
    <property type="match status" value="1"/>
</dbReference>
<feature type="compositionally biased region" description="Polar residues" evidence="17">
    <location>
        <begin position="7709"/>
        <end position="7720"/>
    </location>
</feature>
<dbReference type="SMART" id="SM00033">
    <property type="entry name" value="CH"/>
    <property type="match status" value="2"/>
</dbReference>
<feature type="region of interest" description="Disordered" evidence="17">
    <location>
        <begin position="7436"/>
        <end position="7456"/>
    </location>
</feature>
<dbReference type="InterPro" id="IPR057932">
    <property type="entry name" value="Spectrin_SYNE1_3"/>
</dbReference>
<dbReference type="Proteomes" id="UP000694395">
    <property type="component" value="Chromosome 4"/>
</dbReference>
<dbReference type="FunFam" id="1.20.58.60:FF:000137">
    <property type="entry name" value="nesprin-1 isoform X2"/>
    <property type="match status" value="1"/>
</dbReference>
<keyword evidence="5" id="KW-0597">Phosphoprotein</keyword>
<feature type="domain" description="KASH" evidence="19">
    <location>
        <begin position="7747"/>
        <end position="7806"/>
    </location>
</feature>
<reference evidence="20" key="2">
    <citation type="submission" date="2025-08" db="UniProtKB">
        <authorList>
            <consortium name="Ensembl"/>
        </authorList>
    </citation>
    <scope>IDENTIFICATION</scope>
</reference>